<feature type="transmembrane region" description="Helical" evidence="6">
    <location>
        <begin position="298"/>
        <end position="317"/>
    </location>
</feature>
<dbReference type="InterPro" id="IPR035952">
    <property type="entry name" value="Rhomboid-like_sf"/>
</dbReference>
<feature type="transmembrane region" description="Helical" evidence="6">
    <location>
        <begin position="459"/>
        <end position="477"/>
    </location>
</feature>
<evidence type="ECO:0000256" key="6">
    <source>
        <dbReference type="SAM" id="Phobius"/>
    </source>
</evidence>
<keyword evidence="5 6" id="KW-0472">Membrane</keyword>
<dbReference type="PANTHER" id="PTHR43731">
    <property type="entry name" value="RHOMBOID PROTEASE"/>
    <property type="match status" value="1"/>
</dbReference>
<reference evidence="8" key="1">
    <citation type="submission" date="2023-03" db="UniProtKB">
        <authorList>
            <consortium name="EnsemblPlants"/>
        </authorList>
    </citation>
    <scope>IDENTIFICATION</scope>
</reference>
<dbReference type="Gene3D" id="1.20.1540.10">
    <property type="entry name" value="Rhomboid-like"/>
    <property type="match status" value="1"/>
</dbReference>
<proteinExistence type="inferred from homology"/>
<dbReference type="InterPro" id="IPR022764">
    <property type="entry name" value="Peptidase_S54_rhomboid_dom"/>
</dbReference>
<evidence type="ECO:0000256" key="4">
    <source>
        <dbReference type="ARBA" id="ARBA00022989"/>
    </source>
</evidence>
<comment type="subcellular location">
    <subcellularLocation>
        <location evidence="1">Membrane</location>
        <topology evidence="1">Multi-pass membrane protein</topology>
    </subcellularLocation>
</comment>
<evidence type="ECO:0000313" key="8">
    <source>
        <dbReference type="EnsemblPlants" id="MELO3C018937.2.1"/>
    </source>
</evidence>
<evidence type="ECO:0000256" key="5">
    <source>
        <dbReference type="ARBA" id="ARBA00023136"/>
    </source>
</evidence>
<dbReference type="AlphaFoldDB" id="A0A1S4E0Q3"/>
<dbReference type="Gramene" id="MELO3C018937.2.1">
    <property type="protein sequence ID" value="MELO3C018937.2.1"/>
    <property type="gene ID" value="MELO3C018937.2"/>
</dbReference>
<evidence type="ECO:0000256" key="1">
    <source>
        <dbReference type="ARBA" id="ARBA00004141"/>
    </source>
</evidence>
<dbReference type="GO" id="GO:0016020">
    <property type="term" value="C:membrane"/>
    <property type="evidence" value="ECO:0007669"/>
    <property type="project" value="UniProtKB-SubCell"/>
</dbReference>
<feature type="transmembrane region" description="Helical" evidence="6">
    <location>
        <begin position="329"/>
        <end position="347"/>
    </location>
</feature>
<evidence type="ECO:0000256" key="3">
    <source>
        <dbReference type="ARBA" id="ARBA00022692"/>
    </source>
</evidence>
<keyword evidence="3 6" id="KW-0812">Transmembrane</keyword>
<feature type="domain" description="Peptidase S54 rhomboid" evidence="7">
    <location>
        <begin position="289"/>
        <end position="426"/>
    </location>
</feature>
<feature type="transmembrane region" description="Helical" evidence="6">
    <location>
        <begin position="353"/>
        <end position="370"/>
    </location>
</feature>
<dbReference type="SUPFAM" id="SSF144091">
    <property type="entry name" value="Rhomboid-like"/>
    <property type="match status" value="1"/>
</dbReference>
<dbReference type="PANTHER" id="PTHR43731:SF30">
    <property type="entry name" value="RHOMBOID-LIKE PROTEIN 9, CHLOROPLASTIC"/>
    <property type="match status" value="1"/>
</dbReference>
<comment type="similarity">
    <text evidence="2">Belongs to the peptidase S54 family.</text>
</comment>
<name>A0A1S4E0Q3_CUCME</name>
<dbReference type="Pfam" id="PF01694">
    <property type="entry name" value="Rhomboid"/>
    <property type="match status" value="1"/>
</dbReference>
<dbReference type="InterPro" id="IPR050925">
    <property type="entry name" value="Rhomboid_protease_S54"/>
</dbReference>
<accession>A0A1S4E0Q3</accession>
<protein>
    <recommendedName>
        <fullName evidence="7">Peptidase S54 rhomboid domain-containing protein</fullName>
    </recommendedName>
</protein>
<sequence length="491" mass="55210">MAVPTFFQIRNFNDLLNPTQTISKPNKRVCICKCDVVVSKNNLPILVTYSKHHNWEIHNNDSSVVKISTRARKSIGGLKALLQHVRCSNGLNFEYSKVLEKLSQVWKCTTNEKQLRSLGSYFGRLQGLGDKKNLDSLKKMKVLDTGQFKAKKELQLLDAYFQKVDKADTDLHKHPLSSFDDQQEGKLVFTTSPFEDYVKDDDKSQIQHVKLSGMTHKSMPDTTQLQEEEVCDLYLMLLLEIYICRSALVSINIAVFLFEIASPVKNSELQLFSLPSLYGAKINELILVGEWWRLVTPMFLHSGVLHVALSCWTLLTFGRQVCRKYGPFTFFLIYVLGGVSGNLTSFLHTPNPTVGGTGPVFAMIGAWLSYQFQNKDVVTKDVSDKMFLKALVAAVISSILSNIGPIDEWTHTGAAFSGMLYGFLTSPLGKVNDASSSSRRGQEKGIKVVRKYANPCKSFAFFVLFIMGFISLVFFVQPPFHHFGLLSVIQL</sequence>
<dbReference type="EnsemblPlants" id="MELO3C018937.2.1">
    <property type="protein sequence ID" value="MELO3C018937.2.1"/>
    <property type="gene ID" value="MELO3C018937.2"/>
</dbReference>
<dbReference type="GO" id="GO:0004252">
    <property type="term" value="F:serine-type endopeptidase activity"/>
    <property type="evidence" value="ECO:0007669"/>
    <property type="project" value="InterPro"/>
</dbReference>
<keyword evidence="4 6" id="KW-1133">Transmembrane helix</keyword>
<organism evidence="8">
    <name type="scientific">Cucumis melo</name>
    <name type="common">Muskmelon</name>
    <dbReference type="NCBI Taxonomy" id="3656"/>
    <lineage>
        <taxon>Eukaryota</taxon>
        <taxon>Viridiplantae</taxon>
        <taxon>Streptophyta</taxon>
        <taxon>Embryophyta</taxon>
        <taxon>Tracheophyta</taxon>
        <taxon>Spermatophyta</taxon>
        <taxon>Magnoliopsida</taxon>
        <taxon>eudicotyledons</taxon>
        <taxon>Gunneridae</taxon>
        <taxon>Pentapetalae</taxon>
        <taxon>rosids</taxon>
        <taxon>fabids</taxon>
        <taxon>Cucurbitales</taxon>
        <taxon>Cucurbitaceae</taxon>
        <taxon>Benincaseae</taxon>
        <taxon>Cucumis</taxon>
    </lineage>
</organism>
<dbReference type="FunFam" id="1.20.1540.10:FF:000017">
    <property type="entry name" value="RHOMBOID-like protein 9, chloroplastic"/>
    <property type="match status" value="1"/>
</dbReference>
<evidence type="ECO:0000256" key="2">
    <source>
        <dbReference type="ARBA" id="ARBA00009045"/>
    </source>
</evidence>
<evidence type="ECO:0000259" key="7">
    <source>
        <dbReference type="Pfam" id="PF01694"/>
    </source>
</evidence>
<gene>
    <name evidence="8" type="primary">103495725</name>
</gene>